<feature type="compositionally biased region" description="Low complexity" evidence="1">
    <location>
        <begin position="53"/>
        <end position="62"/>
    </location>
</feature>
<dbReference type="Proteomes" id="UP000256970">
    <property type="component" value="Unassembled WGS sequence"/>
</dbReference>
<evidence type="ECO:0000313" key="2">
    <source>
        <dbReference type="EMBL" id="SZX72902.1"/>
    </source>
</evidence>
<organism evidence="2 3">
    <name type="scientific">Tetradesmus obliquus</name>
    <name type="common">Green alga</name>
    <name type="synonym">Acutodesmus obliquus</name>
    <dbReference type="NCBI Taxonomy" id="3088"/>
    <lineage>
        <taxon>Eukaryota</taxon>
        <taxon>Viridiplantae</taxon>
        <taxon>Chlorophyta</taxon>
        <taxon>core chlorophytes</taxon>
        <taxon>Chlorophyceae</taxon>
        <taxon>CS clade</taxon>
        <taxon>Sphaeropleales</taxon>
        <taxon>Scenedesmaceae</taxon>
        <taxon>Tetradesmus</taxon>
    </lineage>
</organism>
<evidence type="ECO:0000256" key="1">
    <source>
        <dbReference type="SAM" id="MobiDB-lite"/>
    </source>
</evidence>
<reference evidence="2 3" key="1">
    <citation type="submission" date="2016-10" db="EMBL/GenBank/DDBJ databases">
        <authorList>
            <person name="Cai Z."/>
        </authorList>
    </citation>
    <scope>NUCLEOTIDE SEQUENCE [LARGE SCALE GENOMIC DNA]</scope>
</reference>
<feature type="region of interest" description="Disordered" evidence="1">
    <location>
        <begin position="48"/>
        <end position="72"/>
    </location>
</feature>
<feature type="compositionally biased region" description="Polar residues" evidence="1">
    <location>
        <begin position="15"/>
        <end position="26"/>
    </location>
</feature>
<protein>
    <submittedName>
        <fullName evidence="2">Uncharacterized protein</fullName>
    </submittedName>
</protein>
<accession>A0A383W6Y0</accession>
<evidence type="ECO:0000313" key="3">
    <source>
        <dbReference type="Proteomes" id="UP000256970"/>
    </source>
</evidence>
<dbReference type="AlphaFoldDB" id="A0A383W6Y0"/>
<name>A0A383W6Y0_TETOB</name>
<keyword evidence="3" id="KW-1185">Reference proteome</keyword>
<gene>
    <name evidence="2" type="ORF">BQ4739_LOCUS13037</name>
</gene>
<dbReference type="EMBL" id="FNXT01001173">
    <property type="protein sequence ID" value="SZX72902.1"/>
    <property type="molecule type" value="Genomic_DNA"/>
</dbReference>
<feature type="region of interest" description="Disordered" evidence="1">
    <location>
        <begin position="1"/>
        <end position="27"/>
    </location>
</feature>
<feature type="compositionally biased region" description="Basic residues" evidence="1">
    <location>
        <begin position="1"/>
        <end position="11"/>
    </location>
</feature>
<proteinExistence type="predicted"/>
<sequence length="91" mass="9524">MLLRAAPHRSLPKLSFSSPRASSRLHSASPRASLAYSLSGAWMVWQRVGGGSSSSSSSSSSSTKKDVDQSAAEHMRSCGGCSSCAMHKHGQ</sequence>
<feature type="compositionally biased region" description="Basic and acidic residues" evidence="1">
    <location>
        <begin position="63"/>
        <end position="72"/>
    </location>
</feature>